<feature type="transmembrane region" description="Helical" evidence="1">
    <location>
        <begin position="163"/>
        <end position="182"/>
    </location>
</feature>
<protein>
    <recommendedName>
        <fullName evidence="6">Tricarboxylic transport membrane protein</fullName>
    </recommendedName>
</protein>
<feature type="transmembrane region" description="Helical" evidence="1">
    <location>
        <begin position="387"/>
        <end position="408"/>
    </location>
</feature>
<organism evidence="4 5">
    <name type="scientific">Desulfoferula mesophila</name>
    <dbReference type="NCBI Taxonomy" id="3058419"/>
    <lineage>
        <taxon>Bacteria</taxon>
        <taxon>Pseudomonadati</taxon>
        <taxon>Thermodesulfobacteriota</taxon>
        <taxon>Desulfarculia</taxon>
        <taxon>Desulfarculales</taxon>
        <taxon>Desulfarculaceae</taxon>
        <taxon>Desulfoferula</taxon>
    </lineage>
</organism>
<feature type="transmembrane region" description="Helical" evidence="1">
    <location>
        <begin position="650"/>
        <end position="670"/>
    </location>
</feature>
<dbReference type="RefSeq" id="WP_338600249.1">
    <property type="nucleotide sequence ID" value="NZ_AP028679.1"/>
</dbReference>
<dbReference type="InterPro" id="IPR009936">
    <property type="entry name" value="DUF1468"/>
</dbReference>
<proteinExistence type="predicted"/>
<evidence type="ECO:0000259" key="2">
    <source>
        <dbReference type="Pfam" id="PF01970"/>
    </source>
</evidence>
<dbReference type="Proteomes" id="UP001366166">
    <property type="component" value="Chromosome"/>
</dbReference>
<dbReference type="PANTHER" id="PTHR35342">
    <property type="entry name" value="TRICARBOXYLIC TRANSPORT PROTEIN"/>
    <property type="match status" value="1"/>
</dbReference>
<feature type="domain" description="DUF1468" evidence="3">
    <location>
        <begin position="537"/>
        <end position="675"/>
    </location>
</feature>
<reference evidence="5" key="1">
    <citation type="journal article" date="2023" name="Arch. Microbiol.">
        <title>Desulfoferula mesophilus gen. nov. sp. nov., a mesophilic sulfate-reducing bacterium isolated from a brackish lake sediment.</title>
        <authorList>
            <person name="Watanabe T."/>
            <person name="Yabe T."/>
            <person name="Tsuji J.M."/>
            <person name="Fukui M."/>
        </authorList>
    </citation>
    <scope>NUCLEOTIDE SEQUENCE [LARGE SCALE GENOMIC DNA]</scope>
    <source>
        <strain evidence="5">12FAK</strain>
    </source>
</reference>
<feature type="transmembrane region" description="Helical" evidence="1">
    <location>
        <begin position="356"/>
        <end position="375"/>
    </location>
</feature>
<keyword evidence="1" id="KW-0812">Transmembrane</keyword>
<feature type="transmembrane region" description="Helical" evidence="1">
    <location>
        <begin position="69"/>
        <end position="90"/>
    </location>
</feature>
<keyword evidence="1" id="KW-1133">Transmembrane helix</keyword>
<feature type="transmembrane region" description="Helical" evidence="1">
    <location>
        <begin position="12"/>
        <end position="34"/>
    </location>
</feature>
<feature type="transmembrane region" description="Helical" evidence="1">
    <location>
        <begin position="137"/>
        <end position="156"/>
    </location>
</feature>
<keyword evidence="1" id="KW-0472">Membrane</keyword>
<evidence type="ECO:0000313" key="5">
    <source>
        <dbReference type="Proteomes" id="UP001366166"/>
    </source>
</evidence>
<dbReference type="InterPro" id="IPR002823">
    <property type="entry name" value="DUF112_TM"/>
</dbReference>
<dbReference type="Pfam" id="PF07331">
    <property type="entry name" value="TctB"/>
    <property type="match status" value="1"/>
</dbReference>
<dbReference type="KEGG" id="dmp:FAK_26790"/>
<evidence type="ECO:0000259" key="3">
    <source>
        <dbReference type="Pfam" id="PF07331"/>
    </source>
</evidence>
<dbReference type="Pfam" id="PF01970">
    <property type="entry name" value="TctA"/>
    <property type="match status" value="1"/>
</dbReference>
<keyword evidence="5" id="KW-1185">Reference proteome</keyword>
<feature type="transmembrane region" description="Helical" evidence="1">
    <location>
        <begin position="41"/>
        <end position="63"/>
    </location>
</feature>
<dbReference type="EMBL" id="AP028679">
    <property type="protein sequence ID" value="BEQ15613.1"/>
    <property type="molecule type" value="Genomic_DNA"/>
</dbReference>
<feature type="transmembrane region" description="Helical" evidence="1">
    <location>
        <begin position="110"/>
        <end position="131"/>
    </location>
</feature>
<feature type="transmembrane region" description="Helical" evidence="1">
    <location>
        <begin position="255"/>
        <end position="281"/>
    </location>
</feature>
<dbReference type="PANTHER" id="PTHR35342:SF5">
    <property type="entry name" value="TRICARBOXYLIC TRANSPORT PROTEIN"/>
    <property type="match status" value="1"/>
</dbReference>
<evidence type="ECO:0000313" key="4">
    <source>
        <dbReference type="EMBL" id="BEQ15613.1"/>
    </source>
</evidence>
<feature type="transmembrane region" description="Helical" evidence="1">
    <location>
        <begin position="471"/>
        <end position="489"/>
    </location>
</feature>
<evidence type="ECO:0008006" key="6">
    <source>
        <dbReference type="Google" id="ProtNLM"/>
    </source>
</evidence>
<feature type="domain" description="DUF112" evidence="2">
    <location>
        <begin position="18"/>
        <end position="439"/>
    </location>
</feature>
<name>A0AAU9F0N8_9BACT</name>
<feature type="transmembrane region" description="Helical" evidence="1">
    <location>
        <begin position="531"/>
        <end position="553"/>
    </location>
</feature>
<accession>A0AAU9F0N8</accession>
<gene>
    <name evidence="4" type="ORF">FAK_26790</name>
</gene>
<sequence>MWDLLFNGFAEILAPGNLIYLFGGVMVGIILGAIPGLTATMGIAMVIPLTLTLPALPSLMMLMGAYKGGIFGGSISAILLCAPGTSAAAATVADGHALAKAGKAIKALKISLTASVIGDTFSDIVLIFLAVNLARVALQFGPGEFTAVAIMALTIVGPASGKSLLKGLITALLGLLVALIGLDPGTSLPRLTFDLNELVDGIALVPMLIGLLTIPEIMAQYEERVKTVKAHIPPPSCKDDTRITRKDWKQMVRPMISGSLLGTTIGIIPGLGPTLGAFMGYDAAWRQSKHREEFGRGSVEGIAGAESGNNSVSGANLVPLLGLGVPGDVEAAILVGAFLIHDLTPGPLIFQEAPEVIYGLYAGLLTANLLLYCIARGLLPAFTKAAGLRVTIIFPVMLVLCAVGSYAFNQSLFDVGVTFTFGLLGYALNKLNFPRATFLIGFILGPLLEDNFRRAMVISQGDIAILFDSPLSIGLWIFTAISVSTILYSKWRQRQRVAKLAPPHAPDPTEPEQAAEAATDGRGGYLRVSQFALQLVGALVLLAFFLFCYLILFPAQVETPGGFGVSALLFPNSLLLLGCLFSGLLALDLIRRRKTFGYSKMNYHAALRVCIYVGGMLLYLLGLEYLGFMISSVLGILGFCVLLGERKMTVVGPLAVLAPLAVDFLFEYALKVQLPSMPWVE</sequence>
<evidence type="ECO:0000256" key="1">
    <source>
        <dbReference type="SAM" id="Phobius"/>
    </source>
</evidence>
<feature type="transmembrane region" description="Helical" evidence="1">
    <location>
        <begin position="202"/>
        <end position="219"/>
    </location>
</feature>
<dbReference type="AlphaFoldDB" id="A0AAU9F0N8"/>
<feature type="transmembrane region" description="Helical" evidence="1">
    <location>
        <begin position="573"/>
        <end position="590"/>
    </location>
</feature>